<dbReference type="Pfam" id="PF01753">
    <property type="entry name" value="zf-MYND"/>
    <property type="match status" value="1"/>
</dbReference>
<organism evidence="7 8">
    <name type="scientific">Monoraphidium neglectum</name>
    <dbReference type="NCBI Taxonomy" id="145388"/>
    <lineage>
        <taxon>Eukaryota</taxon>
        <taxon>Viridiplantae</taxon>
        <taxon>Chlorophyta</taxon>
        <taxon>core chlorophytes</taxon>
        <taxon>Chlorophyceae</taxon>
        <taxon>CS clade</taxon>
        <taxon>Sphaeropleales</taxon>
        <taxon>Selenastraceae</taxon>
        <taxon>Monoraphidium</taxon>
    </lineage>
</organism>
<dbReference type="AlphaFoldDB" id="A0A0D2N433"/>
<dbReference type="KEGG" id="mng:MNEG_7133"/>
<dbReference type="STRING" id="145388.A0A0D2N433"/>
<evidence type="ECO:0000259" key="6">
    <source>
        <dbReference type="PROSITE" id="PS50865"/>
    </source>
</evidence>
<dbReference type="OrthoDB" id="194358at2759"/>
<dbReference type="RefSeq" id="XP_013899850.1">
    <property type="nucleotide sequence ID" value="XM_014044396.1"/>
</dbReference>
<feature type="compositionally biased region" description="Gly residues" evidence="5">
    <location>
        <begin position="389"/>
        <end position="398"/>
    </location>
</feature>
<name>A0A0D2N433_9CHLO</name>
<dbReference type="Gene3D" id="1.25.10.10">
    <property type="entry name" value="Leucine-rich Repeat Variant"/>
    <property type="match status" value="1"/>
</dbReference>
<dbReference type="Proteomes" id="UP000054498">
    <property type="component" value="Unassembled WGS sequence"/>
</dbReference>
<dbReference type="PROSITE" id="PS50865">
    <property type="entry name" value="ZF_MYND_2"/>
    <property type="match status" value="1"/>
</dbReference>
<dbReference type="EMBL" id="KK101453">
    <property type="protein sequence ID" value="KIZ00831.1"/>
    <property type="molecule type" value="Genomic_DNA"/>
</dbReference>
<feature type="compositionally biased region" description="Low complexity" evidence="5">
    <location>
        <begin position="402"/>
        <end position="421"/>
    </location>
</feature>
<keyword evidence="3" id="KW-0862">Zinc</keyword>
<keyword evidence="8" id="KW-1185">Reference proteome</keyword>
<accession>A0A0D2N433</accession>
<dbReference type="SUPFAM" id="SSF144232">
    <property type="entry name" value="HIT/MYND zinc finger-like"/>
    <property type="match status" value="1"/>
</dbReference>
<keyword evidence="1" id="KW-0479">Metal-binding</keyword>
<gene>
    <name evidence="7" type="ORF">MNEG_7133</name>
</gene>
<dbReference type="GO" id="GO:0008270">
    <property type="term" value="F:zinc ion binding"/>
    <property type="evidence" value="ECO:0007669"/>
    <property type="project" value="UniProtKB-KW"/>
</dbReference>
<protein>
    <recommendedName>
        <fullName evidence="6">MYND-type domain-containing protein</fullName>
    </recommendedName>
</protein>
<dbReference type="GeneID" id="25740009"/>
<dbReference type="InterPro" id="IPR011989">
    <property type="entry name" value="ARM-like"/>
</dbReference>
<feature type="domain" description="MYND-type" evidence="6">
    <location>
        <begin position="449"/>
        <end position="490"/>
    </location>
</feature>
<feature type="region of interest" description="Disordered" evidence="5">
    <location>
        <begin position="387"/>
        <end position="442"/>
    </location>
</feature>
<keyword evidence="2 4" id="KW-0863">Zinc-finger</keyword>
<evidence type="ECO:0000256" key="5">
    <source>
        <dbReference type="SAM" id="MobiDB-lite"/>
    </source>
</evidence>
<dbReference type="Gene3D" id="6.10.140.2220">
    <property type="match status" value="1"/>
</dbReference>
<proteinExistence type="predicted"/>
<evidence type="ECO:0000313" key="8">
    <source>
        <dbReference type="Proteomes" id="UP000054498"/>
    </source>
</evidence>
<dbReference type="InterPro" id="IPR002893">
    <property type="entry name" value="Znf_MYND"/>
</dbReference>
<feature type="compositionally biased region" description="Low complexity" evidence="5">
    <location>
        <begin position="430"/>
        <end position="442"/>
    </location>
</feature>
<sequence length="507" mass="52953">MEAANVLWALSGLMVGDQQLTHSTCSHPGLLPVVAKALSATATPDESVDRRNMRYQGLEVALSFLTQAISGGCAAAVFCTPRMLDGLAAILRGSADESHQKQCAAIVRVAVARDKEAKVAFARHRAVMDAMVSLVVAPGPRERQLSDSTWAAMAEALGPVGCNCCDPGGCCAALASRAGQLLPALAPALGGGPSRSARQSVQAEAWQLLRYLADCDAGVADRVSRMPEVQAAVAHALAWKGQASLPEYAPGMPETAVGLLDHIARRQARLREFADAAPGLAAALARLAVDAHADRRLDRAGLISLQALKALFSVLRVYQDGAELDAVVAKQLPETLRGPLERAMRDAHMTPPNPGQGPPMMSLMLDMAWLEAGQRRLEESWRRLRQARAGGGGGGGGRGAREQGAPAAAAAAAAGARPQQGAGAGTSSEAPPQQQAAEPGQRQAATHACATCGKVKAEGVKLRACSACHAVYYCSVDCQRGGWAGHKAACRAAQHNRQQQREQQEGP</sequence>
<evidence type="ECO:0000256" key="2">
    <source>
        <dbReference type="ARBA" id="ARBA00022771"/>
    </source>
</evidence>
<evidence type="ECO:0000256" key="1">
    <source>
        <dbReference type="ARBA" id="ARBA00022723"/>
    </source>
</evidence>
<reference evidence="7 8" key="1">
    <citation type="journal article" date="2013" name="BMC Genomics">
        <title>Reconstruction of the lipid metabolism for the microalga Monoraphidium neglectum from its genome sequence reveals characteristics suitable for biofuel production.</title>
        <authorList>
            <person name="Bogen C."/>
            <person name="Al-Dilaimi A."/>
            <person name="Albersmeier A."/>
            <person name="Wichmann J."/>
            <person name="Grundmann M."/>
            <person name="Rupp O."/>
            <person name="Lauersen K.J."/>
            <person name="Blifernez-Klassen O."/>
            <person name="Kalinowski J."/>
            <person name="Goesmann A."/>
            <person name="Mussgnug J.H."/>
            <person name="Kruse O."/>
        </authorList>
    </citation>
    <scope>NUCLEOTIDE SEQUENCE [LARGE SCALE GENOMIC DNA]</scope>
    <source>
        <strain evidence="7 8">SAG 48.87</strain>
    </source>
</reference>
<evidence type="ECO:0000256" key="3">
    <source>
        <dbReference type="ARBA" id="ARBA00022833"/>
    </source>
</evidence>
<evidence type="ECO:0000256" key="4">
    <source>
        <dbReference type="PROSITE-ProRule" id="PRU00134"/>
    </source>
</evidence>
<evidence type="ECO:0000313" key="7">
    <source>
        <dbReference type="EMBL" id="KIZ00831.1"/>
    </source>
</evidence>